<name>A0A8S5RVF1_9CAUD</name>
<organism evidence="1">
    <name type="scientific">Siphoviridae sp. ctHip2</name>
    <dbReference type="NCBI Taxonomy" id="2827830"/>
    <lineage>
        <taxon>Viruses</taxon>
        <taxon>Duplodnaviria</taxon>
        <taxon>Heunggongvirae</taxon>
        <taxon>Uroviricota</taxon>
        <taxon>Caudoviricetes</taxon>
    </lineage>
</organism>
<accession>A0A8S5RVF1</accession>
<reference evidence="1" key="1">
    <citation type="journal article" date="2021" name="Proc. Natl. Acad. Sci. U.S.A.">
        <title>A Catalog of Tens of Thousands of Viruses from Human Metagenomes Reveals Hidden Associations with Chronic Diseases.</title>
        <authorList>
            <person name="Tisza M.J."/>
            <person name="Buck C.B."/>
        </authorList>
    </citation>
    <scope>NUCLEOTIDE SEQUENCE</scope>
    <source>
        <strain evidence="1">CtHip2</strain>
    </source>
</reference>
<protein>
    <submittedName>
        <fullName evidence="1">Uncharacterized protein</fullName>
    </submittedName>
</protein>
<dbReference type="EMBL" id="BK032497">
    <property type="protein sequence ID" value="DAF42750.1"/>
    <property type="molecule type" value="Genomic_DNA"/>
</dbReference>
<sequence>MRFINVCVKNDNYSELIYMLKRMRARNCSFSFCFIVDKSKNILYYITKDKRKKAKTMEYPKLISWSYRNGQGLFSSKNDKDFVNLYFVRNAEVEETIKKAGYIPSDVWGPDFPGVYVQKEWGFTPRARSYGKIKSKFQKQYPDLENKYPCKYPNAGENLNDVIYTGLPHLVNYVNPLTKEYPEYFLTSKYIKEYAFDDRKFVEALLNFKPLAMMGGVIKSYQEEDLPKFLQSVKYYNNELYKKFLSFDKVKELNKSFSPIGKIAKVHSLKPPKVLPLKDLFAYSVDGTYFWDGEKIIITLNDKSAEFTNIDTLSFTPKEDYLVKIVEEDSVTPMTEFVQPKK</sequence>
<evidence type="ECO:0000313" key="1">
    <source>
        <dbReference type="EMBL" id="DAF42750.1"/>
    </source>
</evidence>
<proteinExistence type="predicted"/>